<dbReference type="Proteomes" id="UP000024332">
    <property type="component" value="Unassembled WGS sequence"/>
</dbReference>
<dbReference type="PANTHER" id="PTHR12746:SF2">
    <property type="entry name" value="60S RIBOSOMAL EXPORT PROTEIN NMD3"/>
    <property type="match status" value="1"/>
</dbReference>
<sequence length="228" mass="26338">MVCGKEDVDLIDRMCSDCYVQRRNPANLPKVIEGKICKLCYSEWINGRWERGAESEDEAVNDVILHELAKSIKVDPNIKNFRIEPGERWMDRGGRSYVRINMEGMIGNKTINFSQDVELKVIKVICESCIRKRGKYYEAIIQLRGKEKFSQEKRVLFESFFSRDAAEAVSDVVESKDGIDYYFINKTVAKRLVSSFTSMVKAEVVQSFEKERLKDGKRDAKLVISLRV</sequence>
<dbReference type="GO" id="GO:0005737">
    <property type="term" value="C:cytoplasm"/>
    <property type="evidence" value="ECO:0007669"/>
    <property type="project" value="TreeGrafter"/>
</dbReference>
<dbReference type="GO" id="GO:0043023">
    <property type="term" value="F:ribosomal large subunit binding"/>
    <property type="evidence" value="ECO:0007669"/>
    <property type="project" value="InterPro"/>
</dbReference>
<name>A0A031LTN3_9CREN</name>
<feature type="domain" description="Nmd3 N-terminal" evidence="1">
    <location>
        <begin position="2"/>
        <end position="228"/>
    </location>
</feature>
<evidence type="ECO:0000313" key="3">
    <source>
        <dbReference type="Proteomes" id="UP000024332"/>
    </source>
</evidence>
<dbReference type="InterPro" id="IPR007064">
    <property type="entry name" value="Nmd3_N"/>
</dbReference>
<evidence type="ECO:0000313" key="2">
    <source>
        <dbReference type="EMBL" id="EZQ11080.1"/>
    </source>
</evidence>
<dbReference type="EMBL" id="JFZT01000017">
    <property type="protein sequence ID" value="EZQ11080.1"/>
    <property type="molecule type" value="Genomic_DNA"/>
</dbReference>
<protein>
    <recommendedName>
        <fullName evidence="1">Nmd3 N-terminal domain-containing protein</fullName>
    </recommendedName>
</protein>
<dbReference type="Pfam" id="PF04981">
    <property type="entry name" value="NMD3"/>
    <property type="match status" value="1"/>
</dbReference>
<keyword evidence="3" id="KW-1185">Reference proteome</keyword>
<proteinExistence type="predicted"/>
<organism evidence="2 3">
    <name type="scientific">Candidatus Acidianus copahuensis</name>
    <dbReference type="NCBI Taxonomy" id="1160895"/>
    <lineage>
        <taxon>Archaea</taxon>
        <taxon>Thermoproteota</taxon>
        <taxon>Thermoprotei</taxon>
        <taxon>Sulfolobales</taxon>
        <taxon>Sulfolobaceae</taxon>
        <taxon>Acidianus</taxon>
    </lineage>
</organism>
<dbReference type="AlphaFoldDB" id="A0A031LTN3"/>
<dbReference type="STRING" id="1160895.CM19_02465"/>
<comment type="caution">
    <text evidence="2">The sequence shown here is derived from an EMBL/GenBank/DDBJ whole genome shotgun (WGS) entry which is preliminary data.</text>
</comment>
<dbReference type="InterPro" id="IPR039768">
    <property type="entry name" value="Nmd3"/>
</dbReference>
<reference evidence="2 3" key="1">
    <citation type="submission" date="2014-03" db="EMBL/GenBank/DDBJ databases">
        <title>Draft genome sequence of the novel thermoacidophilic archaea Acidianus copahuensis ALE1 strain, isolated from Copahue volcanic area in Neuquen Argentina.</title>
        <authorList>
            <person name="Urbieta M.S."/>
            <person name="Rascovan N."/>
            <person name="Castro C."/>
            <person name="Revale S."/>
            <person name="Giaveno M.A."/>
            <person name="Vazquez M.P."/>
            <person name="Donati E.R."/>
        </authorList>
    </citation>
    <scope>NUCLEOTIDE SEQUENCE [LARGE SCALE GENOMIC DNA]</scope>
    <source>
        <strain evidence="2 3">ALE1</strain>
    </source>
</reference>
<evidence type="ECO:0000259" key="1">
    <source>
        <dbReference type="Pfam" id="PF04981"/>
    </source>
</evidence>
<gene>
    <name evidence="2" type="ORF">CM19_02465</name>
</gene>
<dbReference type="PANTHER" id="PTHR12746">
    <property type="entry name" value="NONSENSE-MEDIATED MRNA DECAY PROTEIN 3"/>
    <property type="match status" value="1"/>
</dbReference>
<accession>A0A031LTN3</accession>